<evidence type="ECO:0000313" key="4">
    <source>
        <dbReference type="Proteomes" id="UP000315711"/>
    </source>
</evidence>
<evidence type="ECO:0000313" key="3">
    <source>
        <dbReference type="EMBL" id="TWI55186.1"/>
    </source>
</evidence>
<keyword evidence="2" id="KW-0472">Membrane</keyword>
<keyword evidence="4" id="KW-1185">Reference proteome</keyword>
<dbReference type="Pfam" id="PF19610">
    <property type="entry name" value="DUF6115"/>
    <property type="match status" value="1"/>
</dbReference>
<dbReference type="Proteomes" id="UP000315711">
    <property type="component" value="Unassembled WGS sequence"/>
</dbReference>
<protein>
    <submittedName>
        <fullName evidence="3">Uncharacterized protein</fullName>
    </submittedName>
</protein>
<evidence type="ECO:0000256" key="2">
    <source>
        <dbReference type="SAM" id="Phobius"/>
    </source>
</evidence>
<accession>A0A562QGM3</accession>
<dbReference type="EMBL" id="VLKZ01000007">
    <property type="protein sequence ID" value="TWI55186.1"/>
    <property type="molecule type" value="Genomic_DNA"/>
</dbReference>
<keyword evidence="1" id="KW-0175">Coiled coil</keyword>
<dbReference type="OrthoDB" id="1708317at2"/>
<sequence>MSTILIIISLLLHGVTFLWIITLMQREKQPEASKQEMEKIKDELEDLLIAYTAEIKEGNERLLKQLEENKQLNQVTERRTAPEIKNVEEPVKVKGNHYAPHNIHVKQNDFEEEPEERYDEYSPPVVNQATEDMYYEQSDTAKVLALAKQGLSVEQIAKKLNMGKGEVDLMLKFYR</sequence>
<comment type="caution">
    <text evidence="3">The sequence shown here is derived from an EMBL/GenBank/DDBJ whole genome shotgun (WGS) entry which is preliminary data.</text>
</comment>
<organism evidence="3 4">
    <name type="scientific">Halalkalibacter nanhaiisediminis</name>
    <dbReference type="NCBI Taxonomy" id="688079"/>
    <lineage>
        <taxon>Bacteria</taxon>
        <taxon>Bacillati</taxon>
        <taxon>Bacillota</taxon>
        <taxon>Bacilli</taxon>
        <taxon>Bacillales</taxon>
        <taxon>Bacillaceae</taxon>
        <taxon>Halalkalibacter</taxon>
    </lineage>
</organism>
<name>A0A562QGM3_9BACI</name>
<feature type="transmembrane region" description="Helical" evidence="2">
    <location>
        <begin position="6"/>
        <end position="24"/>
    </location>
</feature>
<dbReference type="AlphaFoldDB" id="A0A562QGM3"/>
<gene>
    <name evidence="3" type="ORF">IQ10_02733</name>
</gene>
<keyword evidence="2" id="KW-1133">Transmembrane helix</keyword>
<dbReference type="InterPro" id="IPR046118">
    <property type="entry name" value="DUF6115"/>
</dbReference>
<evidence type="ECO:0000256" key="1">
    <source>
        <dbReference type="SAM" id="Coils"/>
    </source>
</evidence>
<proteinExistence type="predicted"/>
<dbReference type="RefSeq" id="WP_144450986.1">
    <property type="nucleotide sequence ID" value="NZ_VLKZ01000007.1"/>
</dbReference>
<keyword evidence="2" id="KW-0812">Transmembrane</keyword>
<feature type="coiled-coil region" evidence="1">
    <location>
        <begin position="34"/>
        <end position="79"/>
    </location>
</feature>
<reference evidence="3 4" key="1">
    <citation type="journal article" date="2015" name="Stand. Genomic Sci.">
        <title>Genomic Encyclopedia of Bacterial and Archaeal Type Strains, Phase III: the genomes of soil and plant-associated and newly described type strains.</title>
        <authorList>
            <person name="Whitman W.B."/>
            <person name="Woyke T."/>
            <person name="Klenk H.P."/>
            <person name="Zhou Y."/>
            <person name="Lilburn T.G."/>
            <person name="Beck B.J."/>
            <person name="De Vos P."/>
            <person name="Vandamme P."/>
            <person name="Eisen J.A."/>
            <person name="Garrity G."/>
            <person name="Hugenholtz P."/>
            <person name="Kyrpides N.C."/>
        </authorList>
    </citation>
    <scope>NUCLEOTIDE SEQUENCE [LARGE SCALE GENOMIC DNA]</scope>
    <source>
        <strain evidence="3 4">CGMCC 1.10116</strain>
    </source>
</reference>